<feature type="region of interest" description="Disordered" evidence="1">
    <location>
        <begin position="522"/>
        <end position="556"/>
    </location>
</feature>
<dbReference type="InterPro" id="IPR039537">
    <property type="entry name" value="Retrotran_Ty1/copia-like"/>
</dbReference>
<comment type="caution">
    <text evidence="3">The sequence shown here is derived from an EMBL/GenBank/DDBJ whole genome shotgun (WGS) entry which is preliminary data.</text>
</comment>
<dbReference type="PANTHER" id="PTHR42648:SF32">
    <property type="entry name" value="RIBONUCLEASE H-LIKE DOMAIN, GAG-PRE-INTEGRASE DOMAIN PROTEIN-RELATED"/>
    <property type="match status" value="1"/>
</dbReference>
<feature type="compositionally biased region" description="Polar residues" evidence="1">
    <location>
        <begin position="12"/>
        <end position="41"/>
    </location>
</feature>
<accession>A0A6L2LS65</accession>
<feature type="domain" description="Retroviral polymerase SH3-like" evidence="2">
    <location>
        <begin position="422"/>
        <end position="473"/>
    </location>
</feature>
<sequence length="592" mass="65801">MYAAPDLPQPHINHSTSSIPPSNQYQSQMSHQTSSVPQNPIDSPLMLTQLMTEFPQLDSSLAVPVFNQGNDPIACLNKVMTFMSSVAASRFSSTNNQLKTSFNLRNQVTIQDDPGFSDCHDVQTTIIHNAAFQTDDLDAYDSDCDDISSAKAVLMANLSKYGSDVLSEIPNFETYQNDMDNQRSMENRDLKGQIQEEVFVTTTLQNELSRFKGKNVLDNVFTITNATTIALGMFKLDIKPISHRPKNNRDAYEDYFKKTIENTDTICGLVERARKQNPSEPLLDSACVFTKHVQELLVYVSKTCPGITKSSKKLVAVTPKNKNKKVRHSELTMKMLESHTKHQLQALLNRTALSKDETALVEAARTMLIFSKATLFLWAEAVATACYTQNGSLIRKHHNKTPYELLHNKKPDLSYLHVFGALCYPTNNSEDLGKLQPKANIGIFVGYAPTKKAFWIYNRRTHLIIETIHVTFDWLTVMASEKFSLGPGPQLITPATLDSGIMPNPPSPTPVDFLVPTANAPVPAHSTSIPSSTLVDQDVPSPSTSQTPQDTQAPVLSFGVEEENHDTKVSHMDNDQYFGLQILEPSSKESSS</sequence>
<evidence type="ECO:0000256" key="1">
    <source>
        <dbReference type="SAM" id="MobiDB-lite"/>
    </source>
</evidence>
<feature type="compositionally biased region" description="Polar residues" evidence="1">
    <location>
        <begin position="525"/>
        <end position="554"/>
    </location>
</feature>
<dbReference type="PANTHER" id="PTHR42648">
    <property type="entry name" value="TRANSPOSASE, PUTATIVE-RELATED"/>
    <property type="match status" value="1"/>
</dbReference>
<reference evidence="3" key="1">
    <citation type="journal article" date="2019" name="Sci. Rep.">
        <title>Draft genome of Tanacetum cinerariifolium, the natural source of mosquito coil.</title>
        <authorList>
            <person name="Yamashiro T."/>
            <person name="Shiraishi A."/>
            <person name="Satake H."/>
            <person name="Nakayama K."/>
        </authorList>
    </citation>
    <scope>NUCLEOTIDE SEQUENCE</scope>
</reference>
<proteinExistence type="predicted"/>
<evidence type="ECO:0000313" key="3">
    <source>
        <dbReference type="EMBL" id="GEU62965.1"/>
    </source>
</evidence>
<name>A0A6L2LS65_TANCI</name>
<gene>
    <name evidence="3" type="ORF">Tci_034943</name>
</gene>
<dbReference type="AlphaFoldDB" id="A0A6L2LS65"/>
<protein>
    <submittedName>
        <fullName evidence="3">Retrovirus-related Pol polyprotein from transposon TNT 1-94</fullName>
    </submittedName>
</protein>
<evidence type="ECO:0000259" key="2">
    <source>
        <dbReference type="Pfam" id="PF25597"/>
    </source>
</evidence>
<dbReference type="InterPro" id="IPR057670">
    <property type="entry name" value="SH3_retrovirus"/>
</dbReference>
<dbReference type="EMBL" id="BKCJ010004766">
    <property type="protein sequence ID" value="GEU62965.1"/>
    <property type="molecule type" value="Genomic_DNA"/>
</dbReference>
<dbReference type="Pfam" id="PF25597">
    <property type="entry name" value="SH3_retrovirus"/>
    <property type="match status" value="1"/>
</dbReference>
<organism evidence="3">
    <name type="scientific">Tanacetum cinerariifolium</name>
    <name type="common">Dalmatian daisy</name>
    <name type="synonym">Chrysanthemum cinerariifolium</name>
    <dbReference type="NCBI Taxonomy" id="118510"/>
    <lineage>
        <taxon>Eukaryota</taxon>
        <taxon>Viridiplantae</taxon>
        <taxon>Streptophyta</taxon>
        <taxon>Embryophyta</taxon>
        <taxon>Tracheophyta</taxon>
        <taxon>Spermatophyta</taxon>
        <taxon>Magnoliopsida</taxon>
        <taxon>eudicotyledons</taxon>
        <taxon>Gunneridae</taxon>
        <taxon>Pentapetalae</taxon>
        <taxon>asterids</taxon>
        <taxon>campanulids</taxon>
        <taxon>Asterales</taxon>
        <taxon>Asteraceae</taxon>
        <taxon>Asteroideae</taxon>
        <taxon>Anthemideae</taxon>
        <taxon>Anthemidinae</taxon>
        <taxon>Tanacetum</taxon>
    </lineage>
</organism>
<feature type="region of interest" description="Disordered" evidence="1">
    <location>
        <begin position="1"/>
        <end position="42"/>
    </location>
</feature>